<dbReference type="SUPFAM" id="SSF52058">
    <property type="entry name" value="L domain-like"/>
    <property type="match status" value="1"/>
</dbReference>
<dbReference type="InterPro" id="IPR032675">
    <property type="entry name" value="LRR_dom_sf"/>
</dbReference>
<keyword evidence="3" id="KW-0677">Repeat</keyword>
<dbReference type="AlphaFoldDB" id="A0A022PQL2"/>
<dbReference type="SUPFAM" id="SSF52540">
    <property type="entry name" value="P-loop containing nucleoside triphosphate hydrolases"/>
    <property type="match status" value="1"/>
</dbReference>
<keyword evidence="4" id="KW-0611">Plant defense</keyword>
<evidence type="ECO:0000256" key="1">
    <source>
        <dbReference type="ARBA" id="ARBA00008894"/>
    </source>
</evidence>
<protein>
    <recommendedName>
        <fullName evidence="5">NB-ARC domain-containing protein</fullName>
    </recommendedName>
</protein>
<proteinExistence type="inferred from homology"/>
<organism evidence="6 7">
    <name type="scientific">Erythranthe guttata</name>
    <name type="common">Yellow monkey flower</name>
    <name type="synonym">Mimulus guttatus</name>
    <dbReference type="NCBI Taxonomy" id="4155"/>
    <lineage>
        <taxon>Eukaryota</taxon>
        <taxon>Viridiplantae</taxon>
        <taxon>Streptophyta</taxon>
        <taxon>Embryophyta</taxon>
        <taxon>Tracheophyta</taxon>
        <taxon>Spermatophyta</taxon>
        <taxon>Magnoliopsida</taxon>
        <taxon>eudicotyledons</taxon>
        <taxon>Gunneridae</taxon>
        <taxon>Pentapetalae</taxon>
        <taxon>asterids</taxon>
        <taxon>lamiids</taxon>
        <taxon>Lamiales</taxon>
        <taxon>Phrymaceae</taxon>
        <taxon>Erythranthe</taxon>
    </lineage>
</organism>
<accession>A0A022PQL2</accession>
<evidence type="ECO:0000256" key="4">
    <source>
        <dbReference type="ARBA" id="ARBA00022821"/>
    </source>
</evidence>
<feature type="domain" description="NB-ARC" evidence="5">
    <location>
        <begin position="145"/>
        <end position="304"/>
    </location>
</feature>
<gene>
    <name evidence="6" type="ORF">MIMGU_mgv1a001467mg</name>
</gene>
<dbReference type="GO" id="GO:0006952">
    <property type="term" value="P:defense response"/>
    <property type="evidence" value="ECO:0007669"/>
    <property type="project" value="UniProtKB-KW"/>
</dbReference>
<evidence type="ECO:0000259" key="5">
    <source>
        <dbReference type="Pfam" id="PF00931"/>
    </source>
</evidence>
<dbReference type="InterPro" id="IPR002182">
    <property type="entry name" value="NB-ARC"/>
</dbReference>
<keyword evidence="2" id="KW-0433">Leucine-rich repeat</keyword>
<dbReference type="STRING" id="4155.A0A022PQL2"/>
<dbReference type="Gene3D" id="3.80.10.10">
    <property type="entry name" value="Ribonuclease Inhibitor"/>
    <property type="match status" value="1"/>
</dbReference>
<dbReference type="InterPro" id="IPR027417">
    <property type="entry name" value="P-loop_NTPase"/>
</dbReference>
<dbReference type="Gene3D" id="3.40.50.300">
    <property type="entry name" value="P-loop containing nucleotide triphosphate hydrolases"/>
    <property type="match status" value="1"/>
</dbReference>
<dbReference type="InterPro" id="IPR036388">
    <property type="entry name" value="WH-like_DNA-bd_sf"/>
</dbReference>
<dbReference type="eggNOG" id="KOG4658">
    <property type="taxonomic scope" value="Eukaryota"/>
</dbReference>
<dbReference type="Gene3D" id="1.20.5.4130">
    <property type="match status" value="1"/>
</dbReference>
<dbReference type="EMBL" id="KI632363">
    <property type="protein sequence ID" value="EYU17759.1"/>
    <property type="molecule type" value="Genomic_DNA"/>
</dbReference>
<dbReference type="PANTHER" id="PTHR15140:SF33">
    <property type="entry name" value="LATE BLIGHT RESISTANCE PROTEIN HOMOLOG R1A-3 ISOFORM X1"/>
    <property type="match status" value="1"/>
</dbReference>
<dbReference type="Gene3D" id="1.10.8.430">
    <property type="entry name" value="Helical domain of apoptotic protease-activating factors"/>
    <property type="match status" value="1"/>
</dbReference>
<dbReference type="Pfam" id="PF00931">
    <property type="entry name" value="NB-ARC"/>
    <property type="match status" value="1"/>
</dbReference>
<comment type="similarity">
    <text evidence="1">Belongs to the disease resistance NB-LRR family.</text>
</comment>
<evidence type="ECO:0000256" key="2">
    <source>
        <dbReference type="ARBA" id="ARBA00022614"/>
    </source>
</evidence>
<evidence type="ECO:0000256" key="3">
    <source>
        <dbReference type="ARBA" id="ARBA00022737"/>
    </source>
</evidence>
<reference evidence="6 7" key="1">
    <citation type="journal article" date="2013" name="Proc. Natl. Acad. Sci. U.S.A.">
        <title>Fine-scale variation in meiotic recombination in Mimulus inferred from population shotgun sequencing.</title>
        <authorList>
            <person name="Hellsten U."/>
            <person name="Wright K.M."/>
            <person name="Jenkins J."/>
            <person name="Shu S."/>
            <person name="Yuan Y."/>
            <person name="Wessler S.R."/>
            <person name="Schmutz J."/>
            <person name="Willis J.H."/>
            <person name="Rokhsar D.S."/>
        </authorList>
    </citation>
    <scope>NUCLEOTIDE SEQUENCE [LARGE SCALE GENOMIC DNA]</scope>
    <source>
        <strain evidence="7">cv. DUN x IM62</strain>
    </source>
</reference>
<dbReference type="Proteomes" id="UP000030748">
    <property type="component" value="Unassembled WGS sequence"/>
</dbReference>
<keyword evidence="7" id="KW-1185">Reference proteome</keyword>
<dbReference type="GO" id="GO:0043531">
    <property type="term" value="F:ADP binding"/>
    <property type="evidence" value="ECO:0007669"/>
    <property type="project" value="InterPro"/>
</dbReference>
<dbReference type="PANTHER" id="PTHR15140">
    <property type="entry name" value="TUBULIN-SPECIFIC CHAPERONE E"/>
    <property type="match status" value="1"/>
</dbReference>
<name>A0A022PQL2_ERYGU</name>
<evidence type="ECO:0000313" key="7">
    <source>
        <dbReference type="Proteomes" id="UP000030748"/>
    </source>
</evidence>
<evidence type="ECO:0000313" key="6">
    <source>
        <dbReference type="EMBL" id="EYU17759.1"/>
    </source>
</evidence>
<sequence>MAYAAAISLKKTLDLLSYHRISLLDLCSNSKLRDVKKELSSMEDVLRELDSFSSTGSHLNRKRINLLDEQIRILLHEFEDVIESRISPLFLSQDTFIGKVKKMKALYIHELHTSPPYEEEEEAIDNDDESSGQMVGLSDQLIEIKHLLASPYKNHITLYGTAGIGKTTIARKFFQDPLTLSTCTKRAFVTVGPIYRFERVLLDILEQVTVDDKKQVLITESLDGLERMVYLSLKGQRYFIVLDDVWDYEIQSYFGTLFPKEYKESKVVMTTRLKDVARGSYLQLIRFLDKKESWELLRHKVFDEMPCPNELEKAGKKIAENCEGLPLTIVKVAQILSESDKTAEYWNEVELKPIFLYMGVFPQNYESPRSKLAKIWHVEGFCSRYQSLLKLDELDSSSLIMLHKIGFNKRIKTCSLYSPFWHLCNKEATKSKFFHALNSLADGLAEERLESQRRLCIRNNSLFAIKDVYDTMSSISTVRSLLCTGPYHEYPVPVCFGFRLLRILDALTARFYEFPLEVVNLIQLLYLALTFEGNIPSSISRLWNLRYLIVRRHLSVVKSKANSLYMPTEIWDMKELIHLQVAGSDLPHPREESFLGNLYTLLDVGSQSCTRDVFERIPSLMKLGIRIEVGPADDVDEPFSCFNHISHLRRLERLKCVVVNPRIISKVVVPLSIFPSSLKKLTLTGGFGYPWEEMSKISSLPKLRELKLRCYAFRGPEWKVRQHEFQKLRFLLIEDTDLVQWTFEDDRCFESLETLSLKHCYKLQRIPLKFYKLLSKIEVVDCNPLASTKLKEDREKEKNSLPYLVLNIYSSLDE</sequence>
<dbReference type="Gene3D" id="1.10.10.10">
    <property type="entry name" value="Winged helix-like DNA-binding domain superfamily/Winged helix DNA-binding domain"/>
    <property type="match status" value="1"/>
</dbReference>
<dbReference type="PRINTS" id="PR00364">
    <property type="entry name" value="DISEASERSIST"/>
</dbReference>
<dbReference type="InterPro" id="IPR042197">
    <property type="entry name" value="Apaf_helical"/>
</dbReference>